<keyword evidence="1 2" id="KW-1015">Disulfide bond</keyword>
<dbReference type="InterPro" id="IPR056707">
    <property type="entry name" value="DUF7805"/>
</dbReference>
<gene>
    <name evidence="6" type="ORF">AND_003017</name>
</gene>
<feature type="domain" description="DUF7805" evidence="5">
    <location>
        <begin position="1304"/>
        <end position="1450"/>
    </location>
</feature>
<proteinExistence type="predicted"/>
<dbReference type="SMART" id="SM00192">
    <property type="entry name" value="LDLa"/>
    <property type="match status" value="2"/>
</dbReference>
<sequence>MKYRAAGVLPVAPCVNLQRLTPGSPGPSRAKHQHKTANGVSSSRHHLAEPIHCHHHHHPINVSPLRHAKSHDLPPKTIIATTTTTTTTATVASSLHKSHRWQYRRGWTGATLLLLLGLSVTAAEGGTGTHLNSAPLQSHDIMQAEEPAAYPAVLALAGQSQYYGTGREGGGQQQQQQQQQRCALTEHTCTNGRCIPWNKYCNNVNDCGDGSDEPRRSELQSGRSNFFPAPDVTAPGAPGAGCNRTYYGNIGLTYNLELHRPKEDRIPYVCILTFTAEGGIYGDIVQPNRGTLSDRNACDNASQEKYRKKSIFLPSTSGTGALQWQSEVTLDSFTLGRFVSYTENGCPDGYLQVAEAKRANVGGMWCGTTWGPAIFYSDTNSLVMTIKLFKLSRDQSGYNFDFRIQYKMLSRASAVVRYGGLRHSYIPPWTNVTYIPHYPLIEDFTNSTAHSEHQTYAEGTGGQQGRNRMALQLGHHASEGLPGYPGAYDNVTRYGTLPYGTLPTSSTTNNRGGHSPPVSWNGRTGPNGSLDWTGNTPGASSPRALNYTEPLYYLGDLMQGTFCSRIFTNCDKKVCRLQSPNFPGIYPRNLTCYFAVRQRFIQPQPQPQPRPFGALRHDVPPGKHAFIVISQPKGNLVWISTEASSTGTSASSSSVGRADEKEKNKPRLRTWNECDSVQLAVVAAVPGVHAYNLGPERPVRDKTATSTESVFARSAHQQQQQQQHQNGTGKAEPAQFHAVDPYMPGRVRVGSRSVAPSDDSSSCTSSKHQHPSGPSQSAPKLNGVYEHGTVAHHFHSQQVRQLGVVRRRQNCRKNASTICDTLHGAGAGACCHLYNVYYTASVLTRQECCGPCSVSDAPDYITVYDGYTTRDPIILKICGGGQAIPQAISSGPELLVEFTTSPYGTFNTPQTSGHSLHGFQLEVSVRFVDVQTPTYTKSKRICEFWLRGTGHGVLQNPLHSLAPNTTCLYHLQGTEARALDAINIPRRSGALSTSPTRFKVWLSVMKFELAPEFGATEEQLLQYQTKEDCSGMLRIWDGPLREVPVCKDIDCMTTDKDGTQRSSIRFGANTTNIIARYCRGSVPRSCDHGILNVSSSRPCTLSESFISSSDFVTLELKTSDSTVLRPLQFALRYEFVDLLQDGTAIAGESECSRRFASSQMERKGPHPVRSVRNIFLFGRGGARHLHCVYRFEAQRGERVRIEITRSMTGNRTCDSRVDPDTGRSYCFGDSTARVEIFERPWHESILFPRGCICNSTNNSFLPIVFTSTGREVEIHFRAANMTNADDPDTLSFEASYEFVKGPMMCKDVRRKNAITGVVNLSSGEIECRNRPWLIEPSYDRYLYIRLKAVFLRRFNPAIPLPYNASFSVVTPIRCHTKSRVIITNGEGISVTACPLPEDTNHRHVVEVFSAGWARKHPFFGTEASRVVSIEFLNPEDGSYAFSWLELTKRSTASYALVQEECPYLCPDLNACVNASIWCDGIEQCPSGEDEAFTHCSALLRLPAEVLAGLSVLLLVLCCGFFGYLYRKIRRNCRRTSVLQTRLKSLSSMDTAVFEDKEHNKD</sequence>
<feature type="disulfide bond" evidence="2">
    <location>
        <begin position="189"/>
        <end position="207"/>
    </location>
</feature>
<dbReference type="EMBL" id="ADMH02000730">
    <property type="protein sequence ID" value="ETN65225.1"/>
    <property type="molecule type" value="Genomic_DNA"/>
</dbReference>
<dbReference type="InterPro" id="IPR036055">
    <property type="entry name" value="LDL_receptor-like_sf"/>
</dbReference>
<dbReference type="InterPro" id="IPR002172">
    <property type="entry name" value="LDrepeatLR_classA_rpt"/>
</dbReference>
<evidence type="ECO:0000313" key="7">
    <source>
        <dbReference type="EnsemblMetazoa" id="ADAC003017-PA"/>
    </source>
</evidence>
<reference evidence="6" key="2">
    <citation type="submission" date="2010-05" db="EMBL/GenBank/DDBJ databases">
        <authorList>
            <person name="Almeida L.G."/>
            <person name="Nicolas M.F."/>
            <person name="Souza R.C."/>
            <person name="Vasconcelos A.T.R."/>
        </authorList>
    </citation>
    <scope>NUCLEOTIDE SEQUENCE</scope>
</reference>
<keyword evidence="4" id="KW-0812">Transmembrane</keyword>
<reference evidence="6" key="3">
    <citation type="journal article" date="2013" name="Nucleic Acids Res.">
        <title>The genome of Anopheles darlingi, the main neotropical malaria vector.</title>
        <authorList>
            <person name="Marinotti O."/>
            <person name="Cerqueira G.C."/>
            <person name="de Almeida L.G."/>
            <person name="Ferro M.I."/>
            <person name="Loreto E.L."/>
            <person name="Zaha A."/>
            <person name="Teixeira S.M."/>
            <person name="Wespiser A.R."/>
            <person name="Almeida E Silva A."/>
            <person name="Schlindwein A.D."/>
            <person name="Pacheco A.C."/>
            <person name="Silva A.L."/>
            <person name="Graveley B.R."/>
            <person name="Walenz B.P."/>
            <person name="Lima Bde A."/>
            <person name="Ribeiro C.A."/>
            <person name="Nunes-Silva C.G."/>
            <person name="de Carvalho C.R."/>
            <person name="Soares C.M."/>
            <person name="de Menezes C.B."/>
            <person name="Matiolli C."/>
            <person name="Caffrey D."/>
            <person name="Araujo D.A."/>
            <person name="de Oliveira D.M."/>
            <person name="Golenbock D."/>
            <person name="Grisard E.C."/>
            <person name="Fantinatti-Garboggini F."/>
            <person name="de Carvalho F.M."/>
            <person name="Barcellos F.G."/>
            <person name="Prosdocimi F."/>
            <person name="May G."/>
            <person name="Azevedo Junior G.M."/>
            <person name="Guimaraes G.M."/>
            <person name="Goldman G.H."/>
            <person name="Padilha I.Q."/>
            <person name="Batista Jda S."/>
            <person name="Ferro J.A."/>
            <person name="Ribeiro J.M."/>
            <person name="Fietto J.L."/>
            <person name="Dabbas K.M."/>
            <person name="Cerdeira L."/>
            <person name="Agnez-Lima L.F."/>
            <person name="Brocchi M."/>
            <person name="de Carvalho M.O."/>
            <person name="Teixeira Mde M."/>
            <person name="Diniz Maia Mde M."/>
            <person name="Goldman M.H."/>
            <person name="Cruz Schneider M.P."/>
            <person name="Felipe M.S."/>
            <person name="Hungria M."/>
            <person name="Nicolas M.F."/>
            <person name="Pereira M."/>
            <person name="Montes M.A."/>
            <person name="Cantao M.E."/>
            <person name="Vincentz M."/>
            <person name="Rafael M.S."/>
            <person name="Silverman N."/>
            <person name="Stoco P.H."/>
            <person name="Souza R.C."/>
            <person name="Vicentini R."/>
            <person name="Gazzinelli R.T."/>
            <person name="Neves Rde O."/>
            <person name="Silva R."/>
            <person name="Astolfi-Filho S."/>
            <person name="Maciel T.E."/>
            <person name="Urmenyi T.P."/>
            <person name="Tadei W.P."/>
            <person name="Camargo E.P."/>
            <person name="de Vasconcelos A.T."/>
        </authorList>
    </citation>
    <scope>NUCLEOTIDE SEQUENCE</scope>
</reference>
<name>W5JQN4_ANODA</name>
<evidence type="ECO:0000313" key="6">
    <source>
        <dbReference type="EMBL" id="ETN65225.1"/>
    </source>
</evidence>
<evidence type="ECO:0000259" key="5">
    <source>
        <dbReference type="Pfam" id="PF25090"/>
    </source>
</evidence>
<feature type="region of interest" description="Disordered" evidence="3">
    <location>
        <begin position="746"/>
        <end position="782"/>
    </location>
</feature>
<dbReference type="Pfam" id="PF00057">
    <property type="entry name" value="Ldl_recept_a"/>
    <property type="match status" value="1"/>
</dbReference>
<feature type="compositionally biased region" description="Polar residues" evidence="3">
    <location>
        <begin position="502"/>
        <end position="512"/>
    </location>
</feature>
<feature type="region of interest" description="Disordered" evidence="3">
    <location>
        <begin position="19"/>
        <end position="44"/>
    </location>
</feature>
<dbReference type="CDD" id="cd00112">
    <property type="entry name" value="LDLa"/>
    <property type="match status" value="1"/>
</dbReference>
<evidence type="ECO:0000256" key="3">
    <source>
        <dbReference type="SAM" id="MobiDB-lite"/>
    </source>
</evidence>
<organism evidence="6">
    <name type="scientific">Anopheles darlingi</name>
    <name type="common">Mosquito</name>
    <dbReference type="NCBI Taxonomy" id="43151"/>
    <lineage>
        <taxon>Eukaryota</taxon>
        <taxon>Metazoa</taxon>
        <taxon>Ecdysozoa</taxon>
        <taxon>Arthropoda</taxon>
        <taxon>Hexapoda</taxon>
        <taxon>Insecta</taxon>
        <taxon>Pterygota</taxon>
        <taxon>Neoptera</taxon>
        <taxon>Endopterygota</taxon>
        <taxon>Diptera</taxon>
        <taxon>Nematocera</taxon>
        <taxon>Culicoidea</taxon>
        <taxon>Culicidae</taxon>
        <taxon>Anophelinae</taxon>
        <taxon>Anopheles</taxon>
    </lineage>
</organism>
<dbReference type="SUPFAM" id="SSF57424">
    <property type="entry name" value="LDL receptor-like module"/>
    <property type="match status" value="1"/>
</dbReference>
<feature type="disulfide bond" evidence="2">
    <location>
        <begin position="182"/>
        <end position="194"/>
    </location>
</feature>
<feature type="compositionally biased region" description="Low complexity" evidence="3">
    <location>
        <begin position="751"/>
        <end position="766"/>
    </location>
</feature>
<dbReference type="SUPFAM" id="SSF49854">
    <property type="entry name" value="Spermadhesin, CUB domain"/>
    <property type="match status" value="1"/>
</dbReference>
<dbReference type="VEuPathDB" id="VectorBase:ADAR2_006877"/>
<dbReference type="VEuPathDB" id="VectorBase:ADAC003017"/>
<dbReference type="InterPro" id="IPR053207">
    <property type="entry name" value="Non-NMDA_GluR_Accessory"/>
</dbReference>
<evidence type="ECO:0000256" key="1">
    <source>
        <dbReference type="ARBA" id="ARBA00023157"/>
    </source>
</evidence>
<feature type="region of interest" description="Disordered" evidence="3">
    <location>
        <begin position="691"/>
        <end position="732"/>
    </location>
</feature>
<feature type="compositionally biased region" description="Low complexity" evidence="3">
    <location>
        <begin position="716"/>
        <end position="725"/>
    </location>
</feature>
<dbReference type="InterPro" id="IPR035914">
    <property type="entry name" value="Sperma_CUB_dom_sf"/>
</dbReference>
<feature type="region of interest" description="Disordered" evidence="3">
    <location>
        <begin position="502"/>
        <end position="529"/>
    </location>
</feature>
<reference evidence="6 8" key="1">
    <citation type="journal article" date="2010" name="BMC Genomics">
        <title>Combination of measures distinguishes pre-miRNAs from other stem-loops in the genome of the newly sequenced Anopheles darlingi.</title>
        <authorList>
            <person name="Mendes N.D."/>
            <person name="Freitas A.T."/>
            <person name="Vasconcelos A.T."/>
            <person name="Sagot M.F."/>
        </authorList>
    </citation>
    <scope>NUCLEOTIDE SEQUENCE</scope>
</reference>
<evidence type="ECO:0000256" key="4">
    <source>
        <dbReference type="SAM" id="Phobius"/>
    </source>
</evidence>
<feature type="region of interest" description="Disordered" evidence="3">
    <location>
        <begin position="211"/>
        <end position="232"/>
    </location>
</feature>
<dbReference type="HOGENOM" id="CLU_003797_0_1_1"/>
<accession>W5JQN4</accession>
<dbReference type="Pfam" id="PF25090">
    <property type="entry name" value="DUF7805"/>
    <property type="match status" value="1"/>
</dbReference>
<dbReference type="Proteomes" id="UP000000673">
    <property type="component" value="Unassembled WGS sequence"/>
</dbReference>
<dbReference type="EnsemblMetazoa" id="ADAC003017-RA">
    <property type="protein sequence ID" value="ADAC003017-PA"/>
    <property type="gene ID" value="ADAC003017"/>
</dbReference>
<keyword evidence="4" id="KW-1133">Transmembrane helix</keyword>
<evidence type="ECO:0000313" key="8">
    <source>
        <dbReference type="Proteomes" id="UP000000673"/>
    </source>
</evidence>
<feature type="region of interest" description="Disordered" evidence="3">
    <location>
        <begin position="646"/>
        <end position="669"/>
    </location>
</feature>
<keyword evidence="8" id="KW-1185">Reference proteome</keyword>
<keyword evidence="4" id="KW-0472">Membrane</keyword>
<dbReference type="STRING" id="43151.W5JQN4"/>
<dbReference type="OMA" id="YEYETAN"/>
<dbReference type="eggNOG" id="KOG1215">
    <property type="taxonomic scope" value="Eukaryota"/>
</dbReference>
<reference evidence="7" key="4">
    <citation type="submission" date="2015-06" db="UniProtKB">
        <authorList>
            <consortium name="EnsemblMetazoa"/>
        </authorList>
    </citation>
    <scope>IDENTIFICATION</scope>
</reference>
<dbReference type="PANTHER" id="PTHR47537">
    <property type="entry name" value="CUBILIN"/>
    <property type="match status" value="1"/>
</dbReference>
<evidence type="ECO:0000256" key="2">
    <source>
        <dbReference type="PROSITE-ProRule" id="PRU00124"/>
    </source>
</evidence>
<dbReference type="PROSITE" id="PS50068">
    <property type="entry name" value="LDLRA_2"/>
    <property type="match status" value="1"/>
</dbReference>
<dbReference type="GO" id="GO:0005886">
    <property type="term" value="C:plasma membrane"/>
    <property type="evidence" value="ECO:0007669"/>
    <property type="project" value="TreeGrafter"/>
</dbReference>
<dbReference type="PANTHER" id="PTHR47537:SF4">
    <property type="entry name" value="GH12701P"/>
    <property type="match status" value="1"/>
</dbReference>
<dbReference type="FunCoup" id="W5JQN4">
    <property type="interactions" value="109"/>
</dbReference>
<dbReference type="Gene3D" id="4.10.400.10">
    <property type="entry name" value="Low-density Lipoprotein Receptor"/>
    <property type="match status" value="1"/>
</dbReference>
<comment type="caution">
    <text evidence="2">Lacks conserved residue(s) required for the propagation of feature annotation.</text>
</comment>
<feature type="transmembrane region" description="Helical" evidence="4">
    <location>
        <begin position="1505"/>
        <end position="1525"/>
    </location>
</feature>
<dbReference type="Gene3D" id="2.60.120.290">
    <property type="entry name" value="Spermadhesin, CUB domain"/>
    <property type="match status" value="2"/>
</dbReference>
<protein>
    <recommendedName>
        <fullName evidence="5">DUF7805 domain-containing protein</fullName>
    </recommendedName>
</protein>